<feature type="region of interest" description="Disordered" evidence="1">
    <location>
        <begin position="334"/>
        <end position="373"/>
    </location>
</feature>
<organism evidence="2">
    <name type="scientific">Arabis alpina</name>
    <name type="common">Alpine rock-cress</name>
    <dbReference type="NCBI Taxonomy" id="50452"/>
    <lineage>
        <taxon>Eukaryota</taxon>
        <taxon>Viridiplantae</taxon>
        <taxon>Streptophyta</taxon>
        <taxon>Embryophyta</taxon>
        <taxon>Tracheophyta</taxon>
        <taxon>Spermatophyta</taxon>
        <taxon>Magnoliopsida</taxon>
        <taxon>eudicotyledons</taxon>
        <taxon>Gunneridae</taxon>
        <taxon>Pentapetalae</taxon>
        <taxon>rosids</taxon>
        <taxon>malvids</taxon>
        <taxon>Brassicales</taxon>
        <taxon>Brassicaceae</taxon>
        <taxon>Arabideae</taxon>
        <taxon>Arabis</taxon>
    </lineage>
</organism>
<dbReference type="PANTHER" id="PTHR48434">
    <property type="entry name" value="(RAPE) HYPOTHETICAL PROTEIN"/>
    <property type="match status" value="1"/>
</dbReference>
<reference evidence="2" key="1">
    <citation type="journal article" date="2009" name="Nature">
        <title>PEP1 regulates perennial flowering in Arabis alpina.</title>
        <authorList>
            <person name="Wang R."/>
            <person name="Farrona S."/>
            <person name="Vincent C."/>
            <person name="Joecker A."/>
            <person name="Schoof H."/>
            <person name="Turck F."/>
            <person name="Alonso-Blanco C."/>
            <person name="Coupland G."/>
            <person name="Albani M.C."/>
        </authorList>
    </citation>
    <scope>NUCLEOTIDE SEQUENCE</scope>
</reference>
<feature type="compositionally biased region" description="Pro residues" evidence="1">
    <location>
        <begin position="347"/>
        <end position="362"/>
    </location>
</feature>
<dbReference type="PANTHER" id="PTHR48434:SF1">
    <property type="entry name" value="(RAPE) HYPOTHETICAL PROTEIN"/>
    <property type="match status" value="1"/>
</dbReference>
<dbReference type="AlphaFoldDB" id="C3UJS2"/>
<evidence type="ECO:0000256" key="1">
    <source>
        <dbReference type="SAM" id="MobiDB-lite"/>
    </source>
</evidence>
<evidence type="ECO:0000313" key="2">
    <source>
        <dbReference type="EMBL" id="ACQ44233.1"/>
    </source>
</evidence>
<accession>C3UJS2</accession>
<proteinExistence type="predicted"/>
<feature type="compositionally biased region" description="Basic residues" evidence="1">
    <location>
        <begin position="363"/>
        <end position="373"/>
    </location>
</feature>
<dbReference type="EMBL" id="FJ543377">
    <property type="protein sequence ID" value="ACQ44233.1"/>
    <property type="molecule type" value="Genomic_DNA"/>
</dbReference>
<sequence>MADQKQKKPMTASDYIKKQPSLQGKPLPIQNIFSALAEFPPLFYSKAVTSEATTQASTATQKQTPPTSEKSAYFVKPHKQHLLTTQFLKPVTLRELQAFTKRIFYEDSLYLTDNVTKNCTFYEYILVDSKSAEITHYPDKTNPNQIAYSTCKILRVHCIQDLGFFNLHTTKSFSSPGFHIQGYSYMDYQYAFFRALYLRAFLTIHGFYPSILDAQKEYLDGSVNGEIIKTSLPFYSKHVTKQDVGPFTTIAFHIEMGLPWICSWHFNLDIVLPGMPFSLIKEYRVKWWDKYNLDRCSISNIAKHFQILSQTQTAIQSVSKSIPLLTPKQLIQKFGSDPKSSQATPTPHQPPSPLTRPAPPPLNHKKKQNFNNF</sequence>
<protein>
    <submittedName>
        <fullName evidence="2">Uncharacterized protein</fullName>
    </submittedName>
</protein>
<feature type="region of interest" description="Disordered" evidence="1">
    <location>
        <begin position="1"/>
        <end position="24"/>
    </location>
</feature>
<name>C3UJS2_ARAAL</name>